<dbReference type="RefSeq" id="WP_196988705.1">
    <property type="nucleotide sequence ID" value="NZ_JADWYR010000001.1"/>
</dbReference>
<evidence type="ECO:0000256" key="1">
    <source>
        <dbReference type="SAM" id="SignalP"/>
    </source>
</evidence>
<dbReference type="EMBL" id="JADWYR010000001">
    <property type="protein sequence ID" value="MBG9374604.1"/>
    <property type="molecule type" value="Genomic_DNA"/>
</dbReference>
<keyword evidence="3" id="KW-1185">Reference proteome</keyword>
<organism evidence="2 3">
    <name type="scientific">Panacibacter microcysteis</name>
    <dbReference type="NCBI Taxonomy" id="2793269"/>
    <lineage>
        <taxon>Bacteria</taxon>
        <taxon>Pseudomonadati</taxon>
        <taxon>Bacteroidota</taxon>
        <taxon>Chitinophagia</taxon>
        <taxon>Chitinophagales</taxon>
        <taxon>Chitinophagaceae</taxon>
        <taxon>Panacibacter</taxon>
    </lineage>
</organism>
<proteinExistence type="predicted"/>
<evidence type="ECO:0000313" key="3">
    <source>
        <dbReference type="Proteomes" id="UP000628448"/>
    </source>
</evidence>
<accession>A0A931E555</accession>
<evidence type="ECO:0000313" key="2">
    <source>
        <dbReference type="EMBL" id="MBG9374604.1"/>
    </source>
</evidence>
<comment type="caution">
    <text evidence="2">The sequence shown here is derived from an EMBL/GenBank/DDBJ whole genome shotgun (WGS) entry which is preliminary data.</text>
</comment>
<sequence length="178" mass="20473">MKLTTTLTLLFLLFNFNLAVAQDSTFSKHDFNFYVDDVKKSINNVEISIIIAGDTIKANKVGNFFYFPLIDTTKNFDLEVKANNITFLGQGYKAWILNRGTRIVLGKLTILKKLLSVAAYNGMTKNDEGWEWYSKRFFVLDHAYTLDIDNRDKIKELQFLIINPNNSNSLVTTQKIIK</sequence>
<gene>
    <name evidence="2" type="ORF">I5907_00025</name>
</gene>
<feature type="chain" id="PRO_5038106462" evidence="1">
    <location>
        <begin position="22"/>
        <end position="178"/>
    </location>
</feature>
<name>A0A931E555_9BACT</name>
<dbReference type="Proteomes" id="UP000628448">
    <property type="component" value="Unassembled WGS sequence"/>
</dbReference>
<reference evidence="2" key="1">
    <citation type="submission" date="2020-11" db="EMBL/GenBank/DDBJ databases">
        <title>Bacterial whole genome sequence for Panacibacter sp. DH6.</title>
        <authorList>
            <person name="Le V."/>
            <person name="Ko S."/>
            <person name="Ahn C.-Y."/>
            <person name="Oh H.-M."/>
        </authorList>
    </citation>
    <scope>NUCLEOTIDE SEQUENCE</scope>
    <source>
        <strain evidence="2">DH6</strain>
    </source>
</reference>
<protein>
    <submittedName>
        <fullName evidence="2">Uncharacterized protein</fullName>
    </submittedName>
</protein>
<feature type="signal peptide" evidence="1">
    <location>
        <begin position="1"/>
        <end position="21"/>
    </location>
</feature>
<dbReference type="AlphaFoldDB" id="A0A931E555"/>
<keyword evidence="1" id="KW-0732">Signal</keyword>